<dbReference type="PROSITE" id="PS00223">
    <property type="entry name" value="ANNEXIN_1"/>
    <property type="match status" value="2"/>
</dbReference>
<dbReference type="GO" id="GO:0012506">
    <property type="term" value="C:vesicle membrane"/>
    <property type="evidence" value="ECO:0007669"/>
    <property type="project" value="TreeGrafter"/>
</dbReference>
<dbReference type="PANTHER" id="PTHR10502:SF102">
    <property type="entry name" value="ANNEXIN B11"/>
    <property type="match status" value="1"/>
</dbReference>
<dbReference type="FunFam" id="1.10.220.10:FF:000003">
    <property type="entry name" value="Annexin"/>
    <property type="match status" value="1"/>
</dbReference>
<feature type="compositionally biased region" description="Low complexity" evidence="7">
    <location>
        <begin position="91"/>
        <end position="104"/>
    </location>
</feature>
<keyword evidence="9" id="KW-1185">Reference proteome</keyword>
<feature type="compositionally biased region" description="Pro residues" evidence="7">
    <location>
        <begin position="118"/>
        <end position="134"/>
    </location>
</feature>
<dbReference type="FunFam" id="1.10.220.10:FF:000001">
    <property type="entry name" value="Annexin"/>
    <property type="match status" value="1"/>
</dbReference>
<dbReference type="EMBL" id="CATQJL010000223">
    <property type="protein sequence ID" value="CAJ0598645.1"/>
    <property type="molecule type" value="Genomic_DNA"/>
</dbReference>
<dbReference type="InterPro" id="IPR001464">
    <property type="entry name" value="Annexin"/>
</dbReference>
<proteinExistence type="inferred from homology"/>
<keyword evidence="4 6" id="KW-0041">Annexin</keyword>
<comment type="caution">
    <text evidence="8">The sequence shown here is derived from an EMBL/GenBank/DDBJ whole genome shotgun (WGS) entry which is preliminary data.</text>
</comment>
<name>A0AA36GUL3_CYLNA</name>
<dbReference type="PROSITE" id="PS51897">
    <property type="entry name" value="ANNEXIN_2"/>
    <property type="match status" value="4"/>
</dbReference>
<dbReference type="SUPFAM" id="SSF47874">
    <property type="entry name" value="Annexin"/>
    <property type="match status" value="1"/>
</dbReference>
<feature type="region of interest" description="Disordered" evidence="7">
    <location>
        <begin position="18"/>
        <end position="203"/>
    </location>
</feature>
<evidence type="ECO:0000256" key="2">
    <source>
        <dbReference type="ARBA" id="ARBA00022737"/>
    </source>
</evidence>
<feature type="compositionally biased region" description="Low complexity" evidence="7">
    <location>
        <begin position="47"/>
        <end position="80"/>
    </location>
</feature>
<gene>
    <name evidence="8" type="ORF">CYNAS_LOCUS10628</name>
</gene>
<dbReference type="PRINTS" id="PR01871">
    <property type="entry name" value="ANNEXINVII"/>
</dbReference>
<dbReference type="Proteomes" id="UP001176961">
    <property type="component" value="Unassembled WGS sequence"/>
</dbReference>
<evidence type="ECO:0000256" key="1">
    <source>
        <dbReference type="ARBA" id="ARBA00007831"/>
    </source>
</evidence>
<sequence length="524" mass="57369">MSLKKFVMSGIQDVLENKLGQVTGRGQQQQPSEPQHNSQNDQGHSMNQGYYNNSQGGYQPQQSGPGYNSYGPQGGYSPAPGGYPPAPGGYPPAQGGYPPQQGGYPPAPGGYPPQQGGYPPPGGYPPQGPYPPHDSQPGGYPGMPQPGGYTPNQDAGAYPPPQGGMGYPPQPGYNQPPHGGYPPQGQFGQGMGYQQGPPHQGIYGRPEMIGTPSIRPYPNFNANQDAETLRKAMKGLGCNNSKVVSVLCARTNWQRQEIARAFKTMYGKDLIKDLKSELSGDFEDLILALMEPTAVYDAKQLHKAVQGLGTKESVLIEIMTSRTTQQIAEIRSVYKQLYRRELESDLIGDTSGYFQRLLVSLCAGGRDESNYTDQLRANQDARRLYSAGERRLGTDESCFNQILASQNFNQLRLVFAEYEKVTKHSIERAIESEFSGDIRDGLLALVAVVRNRPAYFAKLLYESMKGLGTRDSDLIRLVVTRCEYDMADIRQQFQAMYKTSLENMIKGDCSGAYKDGLIALVNGN</sequence>
<evidence type="ECO:0000256" key="4">
    <source>
        <dbReference type="ARBA" id="ARBA00023216"/>
    </source>
</evidence>
<dbReference type="GO" id="GO:0005886">
    <property type="term" value="C:plasma membrane"/>
    <property type="evidence" value="ECO:0007669"/>
    <property type="project" value="TreeGrafter"/>
</dbReference>
<keyword evidence="2 6" id="KW-0677">Repeat</keyword>
<protein>
    <recommendedName>
        <fullName evidence="6">Annexin</fullName>
    </recommendedName>
</protein>
<feature type="compositionally biased region" description="Pro residues" evidence="7">
    <location>
        <begin position="81"/>
        <end position="90"/>
    </location>
</feature>
<dbReference type="GO" id="GO:0005737">
    <property type="term" value="C:cytoplasm"/>
    <property type="evidence" value="ECO:0007669"/>
    <property type="project" value="TreeGrafter"/>
</dbReference>
<feature type="compositionally biased region" description="Polar residues" evidence="7">
    <location>
        <begin position="24"/>
        <end position="46"/>
    </location>
</feature>
<dbReference type="InterPro" id="IPR018502">
    <property type="entry name" value="Annexin_repeat"/>
</dbReference>
<dbReference type="FunFam" id="1.10.220.10:FF:000004">
    <property type="entry name" value="Annexin"/>
    <property type="match status" value="1"/>
</dbReference>
<accession>A0AA36GUL3</accession>
<organism evidence="8 9">
    <name type="scientific">Cylicocyclus nassatus</name>
    <name type="common">Nematode worm</name>
    <dbReference type="NCBI Taxonomy" id="53992"/>
    <lineage>
        <taxon>Eukaryota</taxon>
        <taxon>Metazoa</taxon>
        <taxon>Ecdysozoa</taxon>
        <taxon>Nematoda</taxon>
        <taxon>Chromadorea</taxon>
        <taxon>Rhabditida</taxon>
        <taxon>Rhabditina</taxon>
        <taxon>Rhabditomorpha</taxon>
        <taxon>Strongyloidea</taxon>
        <taxon>Strongylidae</taxon>
        <taxon>Cylicocyclus</taxon>
    </lineage>
</organism>
<evidence type="ECO:0000313" key="8">
    <source>
        <dbReference type="EMBL" id="CAJ0598645.1"/>
    </source>
</evidence>
<dbReference type="Pfam" id="PF00191">
    <property type="entry name" value="Annexin"/>
    <property type="match status" value="4"/>
</dbReference>
<dbReference type="GO" id="GO:0005634">
    <property type="term" value="C:nucleus"/>
    <property type="evidence" value="ECO:0007669"/>
    <property type="project" value="TreeGrafter"/>
</dbReference>
<evidence type="ECO:0000256" key="3">
    <source>
        <dbReference type="ARBA" id="ARBA00022837"/>
    </source>
</evidence>
<dbReference type="InterPro" id="IPR037104">
    <property type="entry name" value="Annexin_sf"/>
</dbReference>
<dbReference type="Gene3D" id="1.10.220.10">
    <property type="entry name" value="Annexin"/>
    <property type="match status" value="4"/>
</dbReference>
<evidence type="ECO:0000256" key="5">
    <source>
        <dbReference type="ARBA" id="ARBA00023302"/>
    </source>
</evidence>
<keyword evidence="3 6" id="KW-0106">Calcium</keyword>
<evidence type="ECO:0000256" key="6">
    <source>
        <dbReference type="RuleBase" id="RU003540"/>
    </source>
</evidence>
<dbReference type="InterPro" id="IPR018252">
    <property type="entry name" value="Annexin_repeat_CS"/>
</dbReference>
<dbReference type="AlphaFoldDB" id="A0AA36GUL3"/>
<dbReference type="PRINTS" id="PR00196">
    <property type="entry name" value="ANNEXIN"/>
</dbReference>
<dbReference type="FunFam" id="1.10.220.10:FF:000002">
    <property type="entry name" value="Annexin"/>
    <property type="match status" value="1"/>
</dbReference>
<comment type="domain">
    <text evidence="6">A pair of annexin repeats may form one binding site for calcium and phospholipid.</text>
</comment>
<evidence type="ECO:0000313" key="9">
    <source>
        <dbReference type="Proteomes" id="UP001176961"/>
    </source>
</evidence>
<dbReference type="GO" id="GO:0005544">
    <property type="term" value="F:calcium-dependent phospholipid binding"/>
    <property type="evidence" value="ECO:0007669"/>
    <property type="project" value="UniProtKB-KW"/>
</dbReference>
<evidence type="ECO:0000256" key="7">
    <source>
        <dbReference type="SAM" id="MobiDB-lite"/>
    </source>
</evidence>
<dbReference type="GO" id="GO:0005509">
    <property type="term" value="F:calcium ion binding"/>
    <property type="evidence" value="ECO:0007669"/>
    <property type="project" value="InterPro"/>
</dbReference>
<reference evidence="8" key="1">
    <citation type="submission" date="2023-07" db="EMBL/GenBank/DDBJ databases">
        <authorList>
            <consortium name="CYATHOMIX"/>
        </authorList>
    </citation>
    <scope>NUCLEOTIDE SEQUENCE</scope>
    <source>
        <strain evidence="8">N/A</strain>
    </source>
</reference>
<dbReference type="PANTHER" id="PTHR10502">
    <property type="entry name" value="ANNEXIN"/>
    <property type="match status" value="1"/>
</dbReference>
<dbReference type="SMART" id="SM00335">
    <property type="entry name" value="ANX"/>
    <property type="match status" value="4"/>
</dbReference>
<comment type="similarity">
    <text evidence="1 6">Belongs to the annexin family.</text>
</comment>
<dbReference type="GO" id="GO:0001786">
    <property type="term" value="F:phosphatidylserine binding"/>
    <property type="evidence" value="ECO:0007669"/>
    <property type="project" value="TreeGrafter"/>
</dbReference>
<keyword evidence="5 6" id="KW-0111">Calcium/phospholipid-binding</keyword>
<feature type="compositionally biased region" description="Low complexity" evidence="7">
    <location>
        <begin position="172"/>
        <end position="186"/>
    </location>
</feature>